<dbReference type="InterPro" id="IPR016047">
    <property type="entry name" value="M23ase_b-sheet_dom"/>
</dbReference>
<dbReference type="Gene3D" id="2.70.70.10">
    <property type="entry name" value="Glucose Permease (Domain IIA)"/>
    <property type="match status" value="1"/>
</dbReference>
<dbReference type="Pfam" id="PF01551">
    <property type="entry name" value="Peptidase_M23"/>
    <property type="match status" value="1"/>
</dbReference>
<comment type="caution">
    <text evidence="3">The sequence shown here is derived from an EMBL/GenBank/DDBJ whole genome shotgun (WGS) entry which is preliminary data.</text>
</comment>
<protein>
    <submittedName>
        <fullName evidence="3">M23 family metallopeptidase</fullName>
    </submittedName>
</protein>
<dbReference type="PANTHER" id="PTHR21666:SF270">
    <property type="entry name" value="MUREIN HYDROLASE ACTIVATOR ENVC"/>
    <property type="match status" value="1"/>
</dbReference>
<evidence type="ECO:0000256" key="1">
    <source>
        <dbReference type="SAM" id="SignalP"/>
    </source>
</evidence>
<feature type="signal peptide" evidence="1">
    <location>
        <begin position="1"/>
        <end position="20"/>
    </location>
</feature>
<dbReference type="PROSITE" id="PS51257">
    <property type="entry name" value="PROKAR_LIPOPROTEIN"/>
    <property type="match status" value="1"/>
</dbReference>
<dbReference type="Proteomes" id="UP000651010">
    <property type="component" value="Unassembled WGS sequence"/>
</dbReference>
<sequence length="383" mass="40646">MFRVLLALLVWVCGCSFAFAQAALAPVEARVPFAPEAFVGSDGLMHLAYELHITNFYGDTGPLRPLTLKVIADGAGSPLASWDAGQLAQIVRPAPAEHAPVSIAAGRRTVFFIWITLPKGMATPHVLRHQLEFATEKNGHTKLDGALVQVHAEPVPLLGPPLRGGQWLAHEGPGNAHSHHWGSLVAVNGDLTIPQRYALDLVGVDAQGHAIKPGVKDEAAPLHASWVGYGADVLAVADGVVRSARDGQEEHPALSAQPEPASLTADGLFGNYVVLELKPGVYASYAHLQRGSVKVKPGDRVHRGDVLGRLGQSGNSAAPHLHFQLSNAAAFEGSEGIPYAFDHFDVLGPETEAQLFGQGDPWQAAPAVHDQAQLPLSDVVIRF</sequence>
<feature type="domain" description="M23ase beta-sheet core" evidence="2">
    <location>
        <begin position="229"/>
        <end position="327"/>
    </location>
</feature>
<dbReference type="PANTHER" id="PTHR21666">
    <property type="entry name" value="PEPTIDASE-RELATED"/>
    <property type="match status" value="1"/>
</dbReference>
<evidence type="ECO:0000313" key="3">
    <source>
        <dbReference type="EMBL" id="MBE1159054.1"/>
    </source>
</evidence>
<evidence type="ECO:0000313" key="4">
    <source>
        <dbReference type="Proteomes" id="UP000651010"/>
    </source>
</evidence>
<dbReference type="InterPro" id="IPR011055">
    <property type="entry name" value="Dup_hybrid_motif"/>
</dbReference>
<evidence type="ECO:0000259" key="2">
    <source>
        <dbReference type="Pfam" id="PF01551"/>
    </source>
</evidence>
<dbReference type="CDD" id="cd12797">
    <property type="entry name" value="M23_peptidase"/>
    <property type="match status" value="1"/>
</dbReference>
<dbReference type="EMBL" id="JACZZA010000001">
    <property type="protein sequence ID" value="MBE1159054.1"/>
    <property type="molecule type" value="Genomic_DNA"/>
</dbReference>
<organism evidence="3 4">
    <name type="scientific">Dyella acidiphila</name>
    <dbReference type="NCBI Taxonomy" id="2775866"/>
    <lineage>
        <taxon>Bacteria</taxon>
        <taxon>Pseudomonadati</taxon>
        <taxon>Pseudomonadota</taxon>
        <taxon>Gammaproteobacteria</taxon>
        <taxon>Lysobacterales</taxon>
        <taxon>Rhodanobacteraceae</taxon>
        <taxon>Dyella</taxon>
    </lineage>
</organism>
<dbReference type="RefSeq" id="WP_192553906.1">
    <property type="nucleotide sequence ID" value="NZ_JACZZA010000001.1"/>
</dbReference>
<feature type="chain" id="PRO_5046029839" evidence="1">
    <location>
        <begin position="21"/>
        <end position="383"/>
    </location>
</feature>
<proteinExistence type="predicted"/>
<dbReference type="InterPro" id="IPR050570">
    <property type="entry name" value="Cell_wall_metabolism_enzyme"/>
</dbReference>
<reference evidence="3 4" key="1">
    <citation type="submission" date="2020-09" db="EMBL/GenBank/DDBJ databases">
        <title>Dyella sp. 7MK23 isolated from forest soil.</title>
        <authorList>
            <person name="Fu J."/>
        </authorList>
    </citation>
    <scope>NUCLEOTIDE SEQUENCE [LARGE SCALE GENOMIC DNA]</scope>
    <source>
        <strain evidence="3 4">7MK23</strain>
    </source>
</reference>
<dbReference type="SUPFAM" id="SSF51261">
    <property type="entry name" value="Duplicated hybrid motif"/>
    <property type="match status" value="1"/>
</dbReference>
<gene>
    <name evidence="3" type="ORF">IGX34_01580</name>
</gene>
<keyword evidence="1" id="KW-0732">Signal</keyword>
<accession>A0ABR9G4V5</accession>
<keyword evidence="4" id="KW-1185">Reference proteome</keyword>
<name>A0ABR9G4V5_9GAMM</name>